<dbReference type="Proteomes" id="UP001057402">
    <property type="component" value="Chromosome 5"/>
</dbReference>
<sequence>MALASELAGLAIVLATRPFLLVKLACLVGLRACFVVLRTWLEITKAAVSLHVSLFWKMILWTVAILLLPFRILAALQRERQLESSLRFLRVELEDLIGERDELEERYGRAVRERKMLEFMLTELEDDYEKVLTRLEMLEEELQIMRVENLRLKGTRGKDYWDPKGQQDEPRKNHGRPTSDAIDALLRELSTRKTHAVTDNSDSLRQLINLLNKSGIIALEKPEIPVPLWREREAALKRSLFSVMLSLFVGATIWEAGEPCAPLVAALFTVVAISLVSVLRFISTISKRPAFDAAALLSLNWFILGTLSYPIFPVVARISGSPSLSLVHHVMELLSGSISRVFCS</sequence>
<name>A0ACB9QP32_9MYRT</name>
<keyword evidence="2" id="KW-1185">Reference proteome</keyword>
<protein>
    <submittedName>
        <fullName evidence="1">Uncharacterized protein</fullName>
    </submittedName>
</protein>
<proteinExistence type="predicted"/>
<gene>
    <name evidence="1" type="ORF">MLD38_016594</name>
</gene>
<reference evidence="2" key="1">
    <citation type="journal article" date="2023" name="Front. Plant Sci.">
        <title>Chromosomal-level genome assembly of Melastoma candidum provides insights into trichome evolution.</title>
        <authorList>
            <person name="Zhong Y."/>
            <person name="Wu W."/>
            <person name="Sun C."/>
            <person name="Zou P."/>
            <person name="Liu Y."/>
            <person name="Dai S."/>
            <person name="Zhou R."/>
        </authorList>
    </citation>
    <scope>NUCLEOTIDE SEQUENCE [LARGE SCALE GENOMIC DNA]</scope>
</reference>
<dbReference type="EMBL" id="CM042884">
    <property type="protein sequence ID" value="KAI4367973.1"/>
    <property type="molecule type" value="Genomic_DNA"/>
</dbReference>
<evidence type="ECO:0000313" key="1">
    <source>
        <dbReference type="EMBL" id="KAI4367973.1"/>
    </source>
</evidence>
<accession>A0ACB9QP32</accession>
<organism evidence="1 2">
    <name type="scientific">Melastoma candidum</name>
    <dbReference type="NCBI Taxonomy" id="119954"/>
    <lineage>
        <taxon>Eukaryota</taxon>
        <taxon>Viridiplantae</taxon>
        <taxon>Streptophyta</taxon>
        <taxon>Embryophyta</taxon>
        <taxon>Tracheophyta</taxon>
        <taxon>Spermatophyta</taxon>
        <taxon>Magnoliopsida</taxon>
        <taxon>eudicotyledons</taxon>
        <taxon>Gunneridae</taxon>
        <taxon>Pentapetalae</taxon>
        <taxon>rosids</taxon>
        <taxon>malvids</taxon>
        <taxon>Myrtales</taxon>
        <taxon>Melastomataceae</taxon>
        <taxon>Melastomatoideae</taxon>
        <taxon>Melastomateae</taxon>
        <taxon>Melastoma</taxon>
    </lineage>
</organism>
<evidence type="ECO:0000313" key="2">
    <source>
        <dbReference type="Proteomes" id="UP001057402"/>
    </source>
</evidence>
<comment type="caution">
    <text evidence="1">The sequence shown here is derived from an EMBL/GenBank/DDBJ whole genome shotgun (WGS) entry which is preliminary data.</text>
</comment>